<evidence type="ECO:0000256" key="3">
    <source>
        <dbReference type="ARBA" id="ARBA00022679"/>
    </source>
</evidence>
<dbReference type="InterPro" id="IPR029044">
    <property type="entry name" value="Nucleotide-diphossugar_trans"/>
</dbReference>
<dbReference type="STRING" id="933084.A0A067QQY3"/>
<dbReference type="GO" id="GO:0046872">
    <property type="term" value="F:metal ion binding"/>
    <property type="evidence" value="ECO:0007669"/>
    <property type="project" value="UniProtKB-KW"/>
</dbReference>
<keyword evidence="4" id="KW-0479">Metal-binding</keyword>
<dbReference type="Pfam" id="PF01501">
    <property type="entry name" value="Glyco_transf_8"/>
    <property type="match status" value="1"/>
</dbReference>
<reference evidence="6" key="1">
    <citation type="journal article" date="2014" name="Proc. Natl. Acad. Sci. U.S.A.">
        <title>Extensive sampling of basidiomycete genomes demonstrates inadequacy of the white-rot/brown-rot paradigm for wood decay fungi.</title>
        <authorList>
            <person name="Riley R."/>
            <person name="Salamov A.A."/>
            <person name="Brown D.W."/>
            <person name="Nagy L.G."/>
            <person name="Floudas D."/>
            <person name="Held B.W."/>
            <person name="Levasseur A."/>
            <person name="Lombard V."/>
            <person name="Morin E."/>
            <person name="Otillar R."/>
            <person name="Lindquist E.A."/>
            <person name="Sun H."/>
            <person name="LaButti K.M."/>
            <person name="Schmutz J."/>
            <person name="Jabbour D."/>
            <person name="Luo H."/>
            <person name="Baker S.E."/>
            <person name="Pisabarro A.G."/>
            <person name="Walton J.D."/>
            <person name="Blanchette R.A."/>
            <person name="Henrissat B."/>
            <person name="Martin F."/>
            <person name="Cullen D."/>
            <person name="Hibbett D.S."/>
            <person name="Grigoriev I.V."/>
        </authorList>
    </citation>
    <scope>NUCLEOTIDE SEQUENCE [LARGE SCALE GENOMIC DNA]</scope>
    <source>
        <strain evidence="6">MUCL 33604</strain>
    </source>
</reference>
<dbReference type="SUPFAM" id="SSF53335">
    <property type="entry name" value="S-adenosyl-L-methionine-dependent methyltransferases"/>
    <property type="match status" value="1"/>
</dbReference>
<keyword evidence="6" id="KW-1185">Reference proteome</keyword>
<dbReference type="GO" id="GO:0016757">
    <property type="term" value="F:glycosyltransferase activity"/>
    <property type="evidence" value="ECO:0007669"/>
    <property type="project" value="UniProtKB-KW"/>
</dbReference>
<dbReference type="Pfam" id="PF13578">
    <property type="entry name" value="Methyltransf_24"/>
    <property type="match status" value="1"/>
</dbReference>
<accession>A0A067QQY3</accession>
<dbReference type="PANTHER" id="PTHR13778:SF47">
    <property type="entry name" value="LIPOPOLYSACCHARIDE 1,3-GALACTOSYLTRANSFERASE"/>
    <property type="match status" value="1"/>
</dbReference>
<organism evidence="5 6">
    <name type="scientific">Jaapia argillacea MUCL 33604</name>
    <dbReference type="NCBI Taxonomy" id="933084"/>
    <lineage>
        <taxon>Eukaryota</taxon>
        <taxon>Fungi</taxon>
        <taxon>Dikarya</taxon>
        <taxon>Basidiomycota</taxon>
        <taxon>Agaricomycotina</taxon>
        <taxon>Agaricomycetes</taxon>
        <taxon>Agaricomycetidae</taxon>
        <taxon>Jaapiales</taxon>
        <taxon>Jaapiaceae</taxon>
        <taxon>Jaapia</taxon>
    </lineage>
</organism>
<sequence length="578" mass="65428">MGEAPCTASNATFDLDARSGRHIANYIYQPKQQTANMSSTQMPNQSDYIFTPTQDWFSFNIDTWRKLFPHVKAEKPRILEIGSWEGRSAVFLLEELCTKGGEIVCIDHFDLMKTPEGCERYRKIKHNLALTGKPFRVLDQFSFPALMSLLEEEMLSSPSCAGFDWVYVDGSHEADDTFLDGELSWRMAKIGSIFIFDDYNWDRFDKDSIHHPRRGIDAFLQLHKGEYEILSSPEQYQMVLKKTSDMRIGFLVKDKADRGLADAYGYGMNIALTIGSSYAIPAAVAMRSVVDTTKGRITFYVVDCGLTDADKDRIRRSIPERVDVDLLFLELPEESLAAELGVVWAKIDIIKIVPVEKVLYLDADTLVRSDLRELWNVELGERALAAAVDVGYPMGHDGMARAPYFNAGVLLLDLAKARERLSDLVAMARAMKDARFRDQDVLNIHFAERWSPLSLKWNAQGLGTYANQSSADRSEMGLEEMKEPSIVHFTGAMHPELAVVLNPWVQPYTSKPWGYAGAPGHPFEKGWWAMVDKTAWKGYRNSKEYKKLCEEEKGKALQAATNKFDEIIDMRINAVEST</sequence>
<evidence type="ECO:0000256" key="2">
    <source>
        <dbReference type="ARBA" id="ARBA00022676"/>
    </source>
</evidence>
<comment type="similarity">
    <text evidence="1">Belongs to the glycosyltransferase 8 family.</text>
</comment>
<gene>
    <name evidence="5" type="ORF">JAAARDRAFT_202326</name>
</gene>
<dbReference type="PANTHER" id="PTHR13778">
    <property type="entry name" value="GLYCOSYLTRANSFERASE 8 DOMAIN-CONTAINING PROTEIN"/>
    <property type="match status" value="1"/>
</dbReference>
<keyword evidence="3 5" id="KW-0808">Transferase</keyword>
<dbReference type="InParanoid" id="A0A067QQY3"/>
<proteinExistence type="inferred from homology"/>
<name>A0A067QQY3_9AGAM</name>
<dbReference type="InterPro" id="IPR029063">
    <property type="entry name" value="SAM-dependent_MTases_sf"/>
</dbReference>
<dbReference type="InterPro" id="IPR002495">
    <property type="entry name" value="Glyco_trans_8"/>
</dbReference>
<evidence type="ECO:0000313" key="6">
    <source>
        <dbReference type="Proteomes" id="UP000027265"/>
    </source>
</evidence>
<dbReference type="InterPro" id="IPR050748">
    <property type="entry name" value="Glycosyltrans_8_dom-fam"/>
</dbReference>
<dbReference type="Gene3D" id="3.90.550.10">
    <property type="entry name" value="Spore Coat Polysaccharide Biosynthesis Protein SpsA, Chain A"/>
    <property type="match status" value="1"/>
</dbReference>
<dbReference type="OrthoDB" id="2014201at2759"/>
<dbReference type="AlphaFoldDB" id="A0A067QQY3"/>
<evidence type="ECO:0000313" key="5">
    <source>
        <dbReference type="EMBL" id="KDQ65096.1"/>
    </source>
</evidence>
<evidence type="ECO:0000256" key="1">
    <source>
        <dbReference type="ARBA" id="ARBA00006351"/>
    </source>
</evidence>
<dbReference type="Gene3D" id="3.40.50.150">
    <property type="entry name" value="Vaccinia Virus protein VP39"/>
    <property type="match status" value="1"/>
</dbReference>
<dbReference type="HOGENOM" id="CLU_038385_0_0_1"/>
<dbReference type="SUPFAM" id="SSF53448">
    <property type="entry name" value="Nucleotide-diphospho-sugar transferases"/>
    <property type="match status" value="1"/>
</dbReference>
<dbReference type="EMBL" id="KL197709">
    <property type="protein sequence ID" value="KDQ65096.1"/>
    <property type="molecule type" value="Genomic_DNA"/>
</dbReference>
<dbReference type="CDD" id="cd04194">
    <property type="entry name" value="GT8_A4GalT_like"/>
    <property type="match status" value="1"/>
</dbReference>
<keyword evidence="2" id="KW-0328">Glycosyltransferase</keyword>
<protein>
    <submittedName>
        <fullName evidence="5">Glycosyltransferase family 8 protein</fullName>
    </submittedName>
</protein>
<evidence type="ECO:0000256" key="4">
    <source>
        <dbReference type="ARBA" id="ARBA00022723"/>
    </source>
</evidence>
<dbReference type="Proteomes" id="UP000027265">
    <property type="component" value="Unassembled WGS sequence"/>
</dbReference>